<reference evidence="1 2" key="1">
    <citation type="submission" date="2020-12" db="EMBL/GenBank/DDBJ databases">
        <title>Genome sequence of clinical Mycobacterium intracellulare strains.</title>
        <authorList>
            <person name="Tateishi Y."/>
            <person name="Matsumoto S."/>
            <person name="Fukushima Y."/>
            <person name="Nakajima C."/>
            <person name="Suzuki Y."/>
        </authorList>
    </citation>
    <scope>NUCLEOTIDE SEQUENCE [LARGE SCALE GENOMIC DNA]</scope>
    <source>
        <strain evidence="1 2">M018</strain>
    </source>
</reference>
<dbReference type="Proteomes" id="UP000595205">
    <property type="component" value="Chromosome"/>
</dbReference>
<protein>
    <submittedName>
        <fullName evidence="1">Uncharacterized protein</fullName>
    </submittedName>
</protein>
<proteinExistence type="predicted"/>
<gene>
    <name evidence="1" type="ORF">MINTM018_21900</name>
</gene>
<accession>A0A7R7MSZ7</accession>
<sequence>MDALRAEGGPYRIFTTAEATEYVRGGRPLPLHPLCGGSAPTSPGPT</sequence>
<evidence type="ECO:0000313" key="1">
    <source>
        <dbReference type="EMBL" id="BCO99420.1"/>
    </source>
</evidence>
<evidence type="ECO:0000313" key="2">
    <source>
        <dbReference type="Proteomes" id="UP000595205"/>
    </source>
</evidence>
<organism evidence="1 2">
    <name type="scientific">Mycobacterium intracellulare</name>
    <dbReference type="NCBI Taxonomy" id="1767"/>
    <lineage>
        <taxon>Bacteria</taxon>
        <taxon>Bacillati</taxon>
        <taxon>Actinomycetota</taxon>
        <taxon>Actinomycetes</taxon>
        <taxon>Mycobacteriales</taxon>
        <taxon>Mycobacteriaceae</taxon>
        <taxon>Mycobacterium</taxon>
        <taxon>Mycobacterium avium complex (MAC)</taxon>
    </lineage>
</organism>
<dbReference type="EMBL" id="AP024255">
    <property type="protein sequence ID" value="BCO99420.1"/>
    <property type="molecule type" value="Genomic_DNA"/>
</dbReference>
<dbReference type="RefSeq" id="WP_233461600.1">
    <property type="nucleotide sequence ID" value="NZ_AP024255.1"/>
</dbReference>
<dbReference type="AlphaFoldDB" id="A0A7R7MSZ7"/>
<name>A0A7R7MSZ7_MYCIT</name>